<evidence type="ECO:0000313" key="4">
    <source>
        <dbReference type="Proteomes" id="UP000070539"/>
    </source>
</evidence>
<evidence type="ECO:0000313" key="3">
    <source>
        <dbReference type="EMBL" id="KXL53396.1"/>
    </source>
</evidence>
<dbReference type="InterPro" id="IPR003115">
    <property type="entry name" value="ParB_N"/>
</dbReference>
<organism evidence="3 4">
    <name type="scientific">Anaerotignum neopropionicum</name>
    <dbReference type="NCBI Taxonomy" id="36847"/>
    <lineage>
        <taxon>Bacteria</taxon>
        <taxon>Bacillati</taxon>
        <taxon>Bacillota</taxon>
        <taxon>Clostridia</taxon>
        <taxon>Lachnospirales</taxon>
        <taxon>Anaerotignaceae</taxon>
        <taxon>Anaerotignum</taxon>
    </lineage>
</organism>
<gene>
    <name evidence="3" type="ORF">CLNEO_13670</name>
</gene>
<dbReference type="SUPFAM" id="SSF110849">
    <property type="entry name" value="ParB/Sulfiredoxin"/>
    <property type="match status" value="1"/>
</dbReference>
<dbReference type="Pfam" id="PF02195">
    <property type="entry name" value="ParB_N"/>
    <property type="match status" value="1"/>
</dbReference>
<proteinExistence type="predicted"/>
<sequence length="315" mass="37100">MNNEIIVKQENELEVMTKEFLHLKNETANNMIRMGKILIKVKDSLPHGKFGEWLENEVDFSQRSANQFMKIAREFGSNSQAISNLESTKLYLLAELPADDRENFMNENDVKNISTREMKQKIKDYKKNSNGFWNIVDKIRDANKYNIPVDELKPFPNNTDYFPDMKRRNYIDFLESIEQYGVLNPILITRDNTIISGHQRVRACKDLGIETIPAFYFYSENKNNYSLNDLLLHEFFISNFHTRTSIFWLASAWDEFYFGDKEKSLEHMDKFVNEGAAIDKKFDDWMEGIRQKIDKLEAENNNLTKENDTKMSKSC</sequence>
<dbReference type="InterPro" id="IPR021451">
    <property type="entry name" value="DUF3102"/>
</dbReference>
<dbReference type="EMBL" id="LRVM01000003">
    <property type="protein sequence ID" value="KXL53396.1"/>
    <property type="molecule type" value="Genomic_DNA"/>
</dbReference>
<dbReference type="InterPro" id="IPR036086">
    <property type="entry name" value="ParB/Sulfiredoxin_sf"/>
</dbReference>
<protein>
    <submittedName>
        <fullName evidence="3">ParB-like nuclease domain protein</fullName>
    </submittedName>
</protein>
<keyword evidence="4" id="KW-1185">Reference proteome</keyword>
<comment type="caution">
    <text evidence="3">The sequence shown here is derived from an EMBL/GenBank/DDBJ whole genome shotgun (WGS) entry which is preliminary data.</text>
</comment>
<accession>A0A136WFQ8</accession>
<name>A0A136WFQ8_9FIRM</name>
<evidence type="ECO:0000256" key="1">
    <source>
        <dbReference type="SAM" id="Coils"/>
    </source>
</evidence>
<dbReference type="OrthoDB" id="9773571at2"/>
<dbReference type="SMART" id="SM00470">
    <property type="entry name" value="ParB"/>
    <property type="match status" value="1"/>
</dbReference>
<dbReference type="Pfam" id="PF11300">
    <property type="entry name" value="DUF3102"/>
    <property type="match status" value="1"/>
</dbReference>
<reference evidence="3 4" key="1">
    <citation type="submission" date="2016-01" db="EMBL/GenBank/DDBJ databases">
        <title>Genome sequence of Clostridium neopropionicum X4, DSM-3847.</title>
        <authorList>
            <person name="Poehlein A."/>
            <person name="Beck M.H."/>
            <person name="Bengelsdorf F.R."/>
            <person name="Daniel R."/>
            <person name="Duerre P."/>
        </authorList>
    </citation>
    <scope>NUCLEOTIDE SEQUENCE [LARGE SCALE GENOMIC DNA]</scope>
    <source>
        <strain evidence="3 4">DSM-3847</strain>
    </source>
</reference>
<dbReference type="Proteomes" id="UP000070539">
    <property type="component" value="Unassembled WGS sequence"/>
</dbReference>
<dbReference type="STRING" id="36847.CLNEO_13670"/>
<dbReference type="AlphaFoldDB" id="A0A136WFQ8"/>
<dbReference type="RefSeq" id="WP_066086405.1">
    <property type="nucleotide sequence ID" value="NZ_LRVM01000003.1"/>
</dbReference>
<keyword evidence="1" id="KW-0175">Coiled coil</keyword>
<feature type="coiled-coil region" evidence="1">
    <location>
        <begin position="286"/>
        <end position="313"/>
    </location>
</feature>
<dbReference type="Gene3D" id="3.90.1530.10">
    <property type="entry name" value="Conserved hypothetical protein from pyrococcus furiosus pfu- 392566-001, ParB domain"/>
    <property type="match status" value="1"/>
</dbReference>
<evidence type="ECO:0000259" key="2">
    <source>
        <dbReference type="SMART" id="SM00470"/>
    </source>
</evidence>
<feature type="domain" description="ParB-like N-terminal" evidence="2">
    <location>
        <begin position="145"/>
        <end position="233"/>
    </location>
</feature>